<gene>
    <name evidence="2" type="ORF">J3R30DRAFT_3288442</name>
</gene>
<organism evidence="2 3">
    <name type="scientific">Lentinula aciculospora</name>
    <dbReference type="NCBI Taxonomy" id="153920"/>
    <lineage>
        <taxon>Eukaryota</taxon>
        <taxon>Fungi</taxon>
        <taxon>Dikarya</taxon>
        <taxon>Basidiomycota</taxon>
        <taxon>Agaricomycotina</taxon>
        <taxon>Agaricomycetes</taxon>
        <taxon>Agaricomycetidae</taxon>
        <taxon>Agaricales</taxon>
        <taxon>Marasmiineae</taxon>
        <taxon>Omphalotaceae</taxon>
        <taxon>Lentinula</taxon>
    </lineage>
</organism>
<evidence type="ECO:0000256" key="1">
    <source>
        <dbReference type="SAM" id="MobiDB-lite"/>
    </source>
</evidence>
<dbReference type="Proteomes" id="UP001150266">
    <property type="component" value="Unassembled WGS sequence"/>
</dbReference>
<keyword evidence="3" id="KW-1185">Reference proteome</keyword>
<dbReference type="PANTHER" id="PTHR38167">
    <property type="entry name" value="C2H2-TYPE DOMAIN-CONTAINING PROTEIN"/>
    <property type="match status" value="1"/>
</dbReference>
<feature type="region of interest" description="Disordered" evidence="1">
    <location>
        <begin position="1"/>
        <end position="41"/>
    </location>
</feature>
<dbReference type="EMBL" id="JAOTPV010000007">
    <property type="protein sequence ID" value="KAJ4480159.1"/>
    <property type="molecule type" value="Genomic_DNA"/>
</dbReference>
<proteinExistence type="predicted"/>
<protein>
    <submittedName>
        <fullName evidence="2">Uncharacterized protein</fullName>
    </submittedName>
</protein>
<dbReference type="OrthoDB" id="5422613at2759"/>
<reference evidence="2" key="1">
    <citation type="submission" date="2022-08" db="EMBL/GenBank/DDBJ databases">
        <title>A Global Phylogenomic Analysis of the Shiitake Genus Lentinula.</title>
        <authorList>
            <consortium name="DOE Joint Genome Institute"/>
            <person name="Sierra-Patev S."/>
            <person name="Min B."/>
            <person name="Naranjo-Ortiz M."/>
            <person name="Looney B."/>
            <person name="Konkel Z."/>
            <person name="Slot J.C."/>
            <person name="Sakamoto Y."/>
            <person name="Steenwyk J.L."/>
            <person name="Rokas A."/>
            <person name="Carro J."/>
            <person name="Camarero S."/>
            <person name="Ferreira P."/>
            <person name="Molpeceres G."/>
            <person name="Ruiz-Duenas F.J."/>
            <person name="Serrano A."/>
            <person name="Henrissat B."/>
            <person name="Drula E."/>
            <person name="Hughes K.W."/>
            <person name="Mata J.L."/>
            <person name="Ishikawa N.K."/>
            <person name="Vargas-Isla R."/>
            <person name="Ushijima S."/>
            <person name="Smith C.A."/>
            <person name="Ahrendt S."/>
            <person name="Andreopoulos W."/>
            <person name="He G."/>
            <person name="Labutti K."/>
            <person name="Lipzen A."/>
            <person name="Ng V."/>
            <person name="Riley R."/>
            <person name="Sandor L."/>
            <person name="Barry K."/>
            <person name="Martinez A.T."/>
            <person name="Xiao Y."/>
            <person name="Gibbons J.G."/>
            <person name="Terashima K."/>
            <person name="Grigoriev I.V."/>
            <person name="Hibbett D.S."/>
        </authorList>
    </citation>
    <scope>NUCLEOTIDE SEQUENCE</scope>
    <source>
        <strain evidence="2">JLM2183</strain>
    </source>
</reference>
<accession>A0A9W9DPD8</accession>
<feature type="non-terminal residue" evidence="2">
    <location>
        <position position="1"/>
    </location>
</feature>
<evidence type="ECO:0000313" key="3">
    <source>
        <dbReference type="Proteomes" id="UP001150266"/>
    </source>
</evidence>
<name>A0A9W9DPD8_9AGAR</name>
<feature type="compositionally biased region" description="Acidic residues" evidence="1">
    <location>
        <begin position="1"/>
        <end position="29"/>
    </location>
</feature>
<dbReference type="AlphaFoldDB" id="A0A9W9DPD8"/>
<feature type="region of interest" description="Disordered" evidence="1">
    <location>
        <begin position="188"/>
        <end position="208"/>
    </location>
</feature>
<sequence>EIIDLTGLDEEDSDQEDQEDGSDQDDQEGSEQSSNDSEDSIEVQINRESRSKLYLALATISETQIRSILNQLIEEVPTVEYTLTRDLLTSKRKTDHHGHERFIECCNNCHAEFDTQTKRSNTECSFHPGMLFLVTKYSTNVLSGLSKPDWTSFPDWDEDVHGPIDTERTRREYPENFLWSCCREDGTSEGCVRGAHQSVNPQKKKRVA</sequence>
<comment type="caution">
    <text evidence="2">The sequence shown here is derived from an EMBL/GenBank/DDBJ whole genome shotgun (WGS) entry which is preliminary data.</text>
</comment>
<dbReference type="PANTHER" id="PTHR38167:SF1">
    <property type="entry name" value="C2H2-TYPE DOMAIN-CONTAINING PROTEIN"/>
    <property type="match status" value="1"/>
</dbReference>
<evidence type="ECO:0000313" key="2">
    <source>
        <dbReference type="EMBL" id="KAJ4480159.1"/>
    </source>
</evidence>